<keyword evidence="1" id="KW-0472">Membrane</keyword>
<dbReference type="Proteomes" id="UP000479190">
    <property type="component" value="Unassembled WGS sequence"/>
</dbReference>
<protein>
    <submittedName>
        <fullName evidence="2">Uncharacterized protein</fullName>
    </submittedName>
</protein>
<dbReference type="EMBL" id="CADCXV010000645">
    <property type="protein sequence ID" value="CAB0031475.1"/>
    <property type="molecule type" value="Genomic_DNA"/>
</dbReference>
<accession>A0A6H5I518</accession>
<evidence type="ECO:0000313" key="3">
    <source>
        <dbReference type="Proteomes" id="UP000479190"/>
    </source>
</evidence>
<reference evidence="2 3" key="1">
    <citation type="submission" date="2020-02" db="EMBL/GenBank/DDBJ databases">
        <authorList>
            <person name="Ferguson B K."/>
        </authorList>
    </citation>
    <scope>NUCLEOTIDE SEQUENCE [LARGE SCALE GENOMIC DNA]</scope>
</reference>
<proteinExistence type="predicted"/>
<feature type="transmembrane region" description="Helical" evidence="1">
    <location>
        <begin position="54"/>
        <end position="76"/>
    </location>
</feature>
<keyword evidence="1" id="KW-0812">Transmembrane</keyword>
<sequence length="505" mass="56183">MQRKARASQQRVAAVPEAAAAAAAARQISEGEFRCAAPCSSSTERVRKLHERGAAAAVAATTTAVVIAAGGISITVCRFFCFPPCDSLIRNKKSLDRAGAKSPGGKKQQQLRGRSSTVINRINSAAGLVPAEALASCSDSWSRRYSGSSSSSSSIKASYVPRRGSSPCIYDTYIDPLRCRRRRRLLYILPIQRVSETIWLLRLPIYMCASLLALRRGFAVRQPKSQSCPPLSVREERRLTLSNSRADKELLLLIVHDSPRLQTFVLRRPASAPIGDCFLIISRSRASSSRPRSDDIALFWAGHSTESCLLRAHPHTHTQKWPLYSIAQHAQVYTVMTAAAAFNSARVNLDLIRRACALTLYIIQLRALSYKRIAIRVYTYVRAQFQLSFSSSSSSRPRVNGILERSSDEREILAISARIKRESEKRRRRGEIATIRTDDYEYINSKSCVYTTALIVSSRRGAPADPSTMLVATLLSYIRTICKRILSDSSIFDIIQLRDKDLEYS</sequence>
<name>A0A6H5I518_9HYME</name>
<organism evidence="2 3">
    <name type="scientific">Trichogramma brassicae</name>
    <dbReference type="NCBI Taxonomy" id="86971"/>
    <lineage>
        <taxon>Eukaryota</taxon>
        <taxon>Metazoa</taxon>
        <taxon>Ecdysozoa</taxon>
        <taxon>Arthropoda</taxon>
        <taxon>Hexapoda</taxon>
        <taxon>Insecta</taxon>
        <taxon>Pterygota</taxon>
        <taxon>Neoptera</taxon>
        <taxon>Endopterygota</taxon>
        <taxon>Hymenoptera</taxon>
        <taxon>Apocrita</taxon>
        <taxon>Proctotrupomorpha</taxon>
        <taxon>Chalcidoidea</taxon>
        <taxon>Trichogrammatidae</taxon>
        <taxon>Trichogramma</taxon>
    </lineage>
</organism>
<evidence type="ECO:0000313" key="2">
    <source>
        <dbReference type="EMBL" id="CAB0031475.1"/>
    </source>
</evidence>
<keyword evidence="3" id="KW-1185">Reference proteome</keyword>
<dbReference type="AlphaFoldDB" id="A0A6H5I518"/>
<evidence type="ECO:0000256" key="1">
    <source>
        <dbReference type="SAM" id="Phobius"/>
    </source>
</evidence>
<keyword evidence="1" id="KW-1133">Transmembrane helix</keyword>
<gene>
    <name evidence="2" type="ORF">TBRA_LOCUS3444</name>
</gene>